<protein>
    <submittedName>
        <fullName evidence="3">D-glycerate 2-kinase (EC)</fullName>
        <ecNumber evidence="3">2.7.1.-</ecNumber>
    </submittedName>
</protein>
<dbReference type="Pfam" id="PF05161">
    <property type="entry name" value="MOFRL"/>
    <property type="match status" value="1"/>
</dbReference>
<gene>
    <name evidence="3" type="ORF">HELGO_WM7339</name>
</gene>
<dbReference type="Gene3D" id="3.40.1480.10">
    <property type="entry name" value="MOFRL domain"/>
    <property type="match status" value="1"/>
</dbReference>
<dbReference type="InterPro" id="IPR025286">
    <property type="entry name" value="MOFRL_assoc_dom"/>
</dbReference>
<dbReference type="SUPFAM" id="SSF82544">
    <property type="entry name" value="GckA/TtuD-like"/>
    <property type="match status" value="1"/>
</dbReference>
<dbReference type="InterPro" id="IPR007835">
    <property type="entry name" value="MOFRL"/>
</dbReference>
<sequence length="384" mass="41722">MSNKTLLTTAYHHALNAVKADIILAKNLSINSKNLRICEQNYALKSFKNLYCFSVGKAGLAMAKACEEILGEHLAGGLAISHQKAELLRMEHVTSTHPLVSKKSLKATDKLISTMKEMEEDDFFIFCLSGGASAMIEKPIEGLSLEDFQQVSVALLGSGIDIKALNSVRKSISQIKGGKLAQHSKAKGVVLVLSDVIGDDLKTIGSAPMRNGEIPHHIIGNNAIALKEAKKFMANEVDKVKIITTTLNQSSKDATAYIAQNIKEYNKKYNHFCLLFGGETTTKVKGEGQGGRNQELALRLLLKEVVNKKITILVAGSDGIDGNSPATGAFIDFDIYDKIKKKGLDPKSYLKNSDSYGFFKALGYDFSTGATGTNVMDFIIILKK</sequence>
<evidence type="ECO:0000313" key="3">
    <source>
        <dbReference type="EMBL" id="CAA6816748.1"/>
    </source>
</evidence>
<name>A0A6S6TJY3_9BACT</name>
<dbReference type="Pfam" id="PF13660">
    <property type="entry name" value="DUF4147"/>
    <property type="match status" value="1"/>
</dbReference>
<dbReference type="Gene3D" id="3.40.50.10180">
    <property type="entry name" value="Glycerate kinase, MOFRL-like N-terminal domain"/>
    <property type="match status" value="1"/>
</dbReference>
<dbReference type="PANTHER" id="PTHR12227:SF0">
    <property type="entry name" value="GLYCERATE KINASE"/>
    <property type="match status" value="1"/>
</dbReference>
<keyword evidence="3" id="KW-0808">Transferase</keyword>
<dbReference type="AlphaFoldDB" id="A0A6S6TJY3"/>
<dbReference type="EC" id="2.7.1.-" evidence="3"/>
<dbReference type="InterPro" id="IPR038614">
    <property type="entry name" value="GK_N_sf"/>
</dbReference>
<dbReference type="EMBL" id="CACVAX010000045">
    <property type="protein sequence ID" value="CAA6816748.1"/>
    <property type="molecule type" value="Genomic_DNA"/>
</dbReference>
<reference evidence="3" key="1">
    <citation type="submission" date="2020-01" db="EMBL/GenBank/DDBJ databases">
        <authorList>
            <person name="Meier V. D."/>
            <person name="Meier V D."/>
        </authorList>
    </citation>
    <scope>NUCLEOTIDE SEQUENCE</scope>
    <source>
        <strain evidence="3">HLG_WM_MAG_04</strain>
    </source>
</reference>
<keyword evidence="3" id="KW-0418">Kinase</keyword>
<organism evidence="3">
    <name type="scientific">uncultured Sulfurovum sp</name>
    <dbReference type="NCBI Taxonomy" id="269237"/>
    <lineage>
        <taxon>Bacteria</taxon>
        <taxon>Pseudomonadati</taxon>
        <taxon>Campylobacterota</taxon>
        <taxon>Epsilonproteobacteria</taxon>
        <taxon>Campylobacterales</taxon>
        <taxon>Sulfurovaceae</taxon>
        <taxon>Sulfurovum</taxon>
        <taxon>environmental samples</taxon>
    </lineage>
</organism>
<evidence type="ECO:0000259" key="1">
    <source>
        <dbReference type="Pfam" id="PF05161"/>
    </source>
</evidence>
<feature type="domain" description="MOFRL-associated" evidence="2">
    <location>
        <begin position="7"/>
        <end position="209"/>
    </location>
</feature>
<dbReference type="GO" id="GO:0005737">
    <property type="term" value="C:cytoplasm"/>
    <property type="evidence" value="ECO:0007669"/>
    <property type="project" value="TreeGrafter"/>
</dbReference>
<evidence type="ECO:0000259" key="2">
    <source>
        <dbReference type="Pfam" id="PF13660"/>
    </source>
</evidence>
<dbReference type="InterPro" id="IPR039760">
    <property type="entry name" value="MOFRL_protein"/>
</dbReference>
<feature type="domain" description="MOFRL" evidence="1">
    <location>
        <begin position="273"/>
        <end position="377"/>
    </location>
</feature>
<accession>A0A6S6TJY3</accession>
<proteinExistence type="predicted"/>
<dbReference type="InterPro" id="IPR037035">
    <property type="entry name" value="GK-like_C_sf"/>
</dbReference>
<dbReference type="PANTHER" id="PTHR12227">
    <property type="entry name" value="GLYCERATE KINASE"/>
    <property type="match status" value="1"/>
</dbReference>
<dbReference type="GO" id="GO:0008887">
    <property type="term" value="F:glycerate kinase activity"/>
    <property type="evidence" value="ECO:0007669"/>
    <property type="project" value="InterPro"/>
</dbReference>